<gene>
    <name evidence="1" type="ORF">VFH_III074720</name>
</gene>
<dbReference type="EMBL" id="OX451738">
    <property type="protein sequence ID" value="CAI8603180.1"/>
    <property type="molecule type" value="Genomic_DNA"/>
</dbReference>
<evidence type="ECO:0000313" key="2">
    <source>
        <dbReference type="Proteomes" id="UP001157006"/>
    </source>
</evidence>
<protein>
    <submittedName>
        <fullName evidence="1">Uncharacterized protein</fullName>
    </submittedName>
</protein>
<name>A0AAV1A2R9_VICFA</name>
<keyword evidence="2" id="KW-1185">Reference proteome</keyword>
<accession>A0AAV1A2R9</accession>
<reference evidence="1 2" key="1">
    <citation type="submission" date="2023-01" db="EMBL/GenBank/DDBJ databases">
        <authorList>
            <person name="Kreplak J."/>
        </authorList>
    </citation>
    <scope>NUCLEOTIDE SEQUENCE [LARGE SCALE GENOMIC DNA]</scope>
</reference>
<dbReference type="AlphaFoldDB" id="A0AAV1A2R9"/>
<sequence>MAIELQKELISFFPKCASRTMLLPPSSPIRQTAATCSLPAAISFHSAFQSSSQQNIHRPPSVFRLNSLIFFDFVLDSVSLFHQLLYLIHASSFESTCSHSLLAFGSVHHLLNASVTDLSSSSALSLPLRRVSVNRRFNLIAHSRLRFASVSTYTIQFSIALTSDFDVWITGFTSTNVRRK</sequence>
<organism evidence="1 2">
    <name type="scientific">Vicia faba</name>
    <name type="common">Broad bean</name>
    <name type="synonym">Faba vulgaris</name>
    <dbReference type="NCBI Taxonomy" id="3906"/>
    <lineage>
        <taxon>Eukaryota</taxon>
        <taxon>Viridiplantae</taxon>
        <taxon>Streptophyta</taxon>
        <taxon>Embryophyta</taxon>
        <taxon>Tracheophyta</taxon>
        <taxon>Spermatophyta</taxon>
        <taxon>Magnoliopsida</taxon>
        <taxon>eudicotyledons</taxon>
        <taxon>Gunneridae</taxon>
        <taxon>Pentapetalae</taxon>
        <taxon>rosids</taxon>
        <taxon>fabids</taxon>
        <taxon>Fabales</taxon>
        <taxon>Fabaceae</taxon>
        <taxon>Papilionoideae</taxon>
        <taxon>50 kb inversion clade</taxon>
        <taxon>NPAAA clade</taxon>
        <taxon>Hologalegina</taxon>
        <taxon>IRL clade</taxon>
        <taxon>Fabeae</taxon>
        <taxon>Vicia</taxon>
    </lineage>
</organism>
<dbReference type="Proteomes" id="UP001157006">
    <property type="component" value="Chromosome 3"/>
</dbReference>
<proteinExistence type="predicted"/>
<evidence type="ECO:0000313" key="1">
    <source>
        <dbReference type="EMBL" id="CAI8603180.1"/>
    </source>
</evidence>